<name>A0ABV7Y9L4_9ACTN</name>
<dbReference type="InterPro" id="IPR011991">
    <property type="entry name" value="ArsR-like_HTH"/>
</dbReference>
<protein>
    <submittedName>
        <fullName evidence="2">ArsR/SmtB family transcription factor</fullName>
    </submittedName>
</protein>
<keyword evidence="3" id="KW-1185">Reference proteome</keyword>
<feature type="domain" description="HTH arsR-type" evidence="1">
    <location>
        <begin position="8"/>
        <end position="92"/>
    </location>
</feature>
<organism evidence="2 3">
    <name type="scientific">Tenggerimyces flavus</name>
    <dbReference type="NCBI Taxonomy" id="1708749"/>
    <lineage>
        <taxon>Bacteria</taxon>
        <taxon>Bacillati</taxon>
        <taxon>Actinomycetota</taxon>
        <taxon>Actinomycetes</taxon>
        <taxon>Propionibacteriales</taxon>
        <taxon>Nocardioidaceae</taxon>
        <taxon>Tenggerimyces</taxon>
    </lineage>
</organism>
<evidence type="ECO:0000313" key="2">
    <source>
        <dbReference type="EMBL" id="MFC3761494.1"/>
    </source>
</evidence>
<comment type="caution">
    <text evidence="2">The sequence shown here is derived from an EMBL/GenBank/DDBJ whole genome shotgun (WGS) entry which is preliminary data.</text>
</comment>
<dbReference type="EMBL" id="JBHRZH010000009">
    <property type="protein sequence ID" value="MFC3761494.1"/>
    <property type="molecule type" value="Genomic_DNA"/>
</dbReference>
<proteinExistence type="predicted"/>
<dbReference type="SUPFAM" id="SSF46785">
    <property type="entry name" value="Winged helix' DNA-binding domain"/>
    <property type="match status" value="1"/>
</dbReference>
<sequence length="182" mass="20999">MDELADLASLKVLANPLRQRILRALRRTGEATSTTLAKELGVTTGGTSYNLRVLADHGFVEEIPEKSTGRERWWRFAGRGLRFPRYSEQNEEMRAVFDDLNRQWFQEDLDGMARFERVRDELGEWGDALPYSRGELNVTLEELAQFFDDYLALLNRYAKRPPQPGARNISMRFVAFPDIPAD</sequence>
<reference evidence="3" key="1">
    <citation type="journal article" date="2019" name="Int. J. Syst. Evol. Microbiol.">
        <title>The Global Catalogue of Microorganisms (GCM) 10K type strain sequencing project: providing services to taxonomists for standard genome sequencing and annotation.</title>
        <authorList>
            <consortium name="The Broad Institute Genomics Platform"/>
            <consortium name="The Broad Institute Genome Sequencing Center for Infectious Disease"/>
            <person name="Wu L."/>
            <person name="Ma J."/>
        </authorList>
    </citation>
    <scope>NUCLEOTIDE SEQUENCE [LARGE SCALE GENOMIC DNA]</scope>
    <source>
        <strain evidence="3">CGMCC 4.7241</strain>
    </source>
</reference>
<dbReference type="RefSeq" id="WP_205113933.1">
    <property type="nucleotide sequence ID" value="NZ_JAFBCM010000001.1"/>
</dbReference>
<dbReference type="Proteomes" id="UP001595699">
    <property type="component" value="Unassembled WGS sequence"/>
</dbReference>
<dbReference type="CDD" id="cd00090">
    <property type="entry name" value="HTH_ARSR"/>
    <property type="match status" value="1"/>
</dbReference>
<accession>A0ABV7Y9L4</accession>
<dbReference type="Gene3D" id="1.10.10.10">
    <property type="entry name" value="Winged helix-like DNA-binding domain superfamily/Winged helix DNA-binding domain"/>
    <property type="match status" value="1"/>
</dbReference>
<dbReference type="SMART" id="SM00418">
    <property type="entry name" value="HTH_ARSR"/>
    <property type="match status" value="1"/>
</dbReference>
<gene>
    <name evidence="2" type="ORF">ACFOUW_11645</name>
</gene>
<evidence type="ECO:0000313" key="3">
    <source>
        <dbReference type="Proteomes" id="UP001595699"/>
    </source>
</evidence>
<dbReference type="InterPro" id="IPR036388">
    <property type="entry name" value="WH-like_DNA-bd_sf"/>
</dbReference>
<evidence type="ECO:0000259" key="1">
    <source>
        <dbReference type="SMART" id="SM00418"/>
    </source>
</evidence>
<dbReference type="InterPro" id="IPR036390">
    <property type="entry name" value="WH_DNA-bd_sf"/>
</dbReference>
<dbReference type="Gene3D" id="6.10.140.2180">
    <property type="match status" value="1"/>
</dbReference>
<dbReference type="InterPro" id="IPR001845">
    <property type="entry name" value="HTH_ArsR_DNA-bd_dom"/>
</dbReference>
<dbReference type="Pfam" id="PF12840">
    <property type="entry name" value="HTH_20"/>
    <property type="match status" value="1"/>
</dbReference>